<accession>X1SB11</accession>
<feature type="compositionally biased region" description="Basic and acidic residues" evidence="1">
    <location>
        <begin position="80"/>
        <end position="90"/>
    </location>
</feature>
<evidence type="ECO:0000256" key="1">
    <source>
        <dbReference type="SAM" id="MobiDB-lite"/>
    </source>
</evidence>
<feature type="compositionally biased region" description="Basic and acidic residues" evidence="1">
    <location>
        <begin position="28"/>
        <end position="44"/>
    </location>
</feature>
<reference evidence="2" key="1">
    <citation type="journal article" date="2014" name="Front. Microbiol.">
        <title>High frequency of phylogenetically diverse reductive dehalogenase-homologous genes in deep subseafloor sedimentary metagenomes.</title>
        <authorList>
            <person name="Kawai M."/>
            <person name="Futagami T."/>
            <person name="Toyoda A."/>
            <person name="Takaki Y."/>
            <person name="Nishi S."/>
            <person name="Hori S."/>
            <person name="Arai W."/>
            <person name="Tsubouchi T."/>
            <person name="Morono Y."/>
            <person name="Uchiyama I."/>
            <person name="Ito T."/>
            <person name="Fujiyama A."/>
            <person name="Inagaki F."/>
            <person name="Takami H."/>
        </authorList>
    </citation>
    <scope>NUCLEOTIDE SEQUENCE</scope>
    <source>
        <strain evidence="2">Expedition CK06-06</strain>
    </source>
</reference>
<evidence type="ECO:0000313" key="2">
    <source>
        <dbReference type="EMBL" id="GAI90163.1"/>
    </source>
</evidence>
<gene>
    <name evidence="2" type="ORF">S12H4_30470</name>
</gene>
<comment type="caution">
    <text evidence="2">The sequence shown here is derived from an EMBL/GenBank/DDBJ whole genome shotgun (WGS) entry which is preliminary data.</text>
</comment>
<protein>
    <submittedName>
        <fullName evidence="2">Uncharacterized protein</fullName>
    </submittedName>
</protein>
<name>X1SB11_9ZZZZ</name>
<feature type="region of interest" description="Disordered" evidence="1">
    <location>
        <begin position="80"/>
        <end position="101"/>
    </location>
</feature>
<feature type="compositionally biased region" description="Basic residues" evidence="1">
    <location>
        <begin position="91"/>
        <end position="101"/>
    </location>
</feature>
<organism evidence="2">
    <name type="scientific">marine sediment metagenome</name>
    <dbReference type="NCBI Taxonomy" id="412755"/>
    <lineage>
        <taxon>unclassified sequences</taxon>
        <taxon>metagenomes</taxon>
        <taxon>ecological metagenomes</taxon>
    </lineage>
</organism>
<proteinExistence type="predicted"/>
<feature type="region of interest" description="Disordered" evidence="1">
    <location>
        <begin position="25"/>
        <end position="48"/>
    </location>
</feature>
<dbReference type="AlphaFoldDB" id="X1SB11"/>
<sequence length="101" mass="11507">TSPELEVVNVERIITDDIKDITPGTRQAVERTDKKPDLEVKKDPANMTDEELDQEIEDLSDDELLELAESAGITEEKLEAMTEEEVEKKIKKEKKNKAKKP</sequence>
<feature type="non-terminal residue" evidence="2">
    <location>
        <position position="1"/>
    </location>
</feature>
<dbReference type="EMBL" id="BARW01017674">
    <property type="protein sequence ID" value="GAI90163.1"/>
    <property type="molecule type" value="Genomic_DNA"/>
</dbReference>